<dbReference type="Pfam" id="PF15978">
    <property type="entry name" value="TnsD"/>
    <property type="match status" value="2"/>
</dbReference>
<evidence type="ECO:0000313" key="3">
    <source>
        <dbReference type="EMBL" id="SFF23880.1"/>
    </source>
</evidence>
<accession>A0A1I2H3B2</accession>
<gene>
    <name evidence="3" type="ORF">SAMN04487969_119130</name>
</gene>
<dbReference type="InterPro" id="IPR032750">
    <property type="entry name" value="TnsD_C"/>
</dbReference>
<dbReference type="InterPro" id="IPR009492">
    <property type="entry name" value="TniQ"/>
</dbReference>
<dbReference type="Pfam" id="PF06527">
    <property type="entry name" value="TniQ"/>
    <property type="match status" value="1"/>
</dbReference>
<sequence length="588" mass="67705">MNERCELPIPYPDELQYSVVTRYHLRSNNTSPKWTLKDVYGTENVIPTIDLPSHLDILSQRNIVKEITADHWINEHTFFPFYAPFLPKDRALQLRQLMKSSNGSGIHVLVGITASTIERSKELHFCHTCYEDDIKQYGEPYWHRTHQLPGVWICPIHHLILHQITYPISDRHGLTVLPISKSMFHSKAIAEGLSAKTFDRLLRMGMDIHFLMQMKEQPALYNCKHLLLPRLSEKGLVTAGLCIRQRNLEEQFVAFYGQGLLDMLESALKQNDHTWLASATRSMRYTVHPLRQMLLFGFLYGSFKEFLKQSILEYAPFGHGPWPCLNKAAEHFEKPVVTQCQITRCSDTGRPVGTFRCSCGFAYSRRGPDQTDTDKFHRGRIKSFGSIWLQKLQDCLKSGLSYRSTAGILGVDTNTVIKYAGKEIVAHEPSIKVSAAKKKPARSNKPKENVRARVNWEQRDLELSWRVEEACKEMLRDNGCKPTRIRIVTVGKRIDKLSLLEKHGDRLPVTMLILSNYLESVAQFQCRRVRWAAEQMNDKGPLNRWKLIKKAGLRPGFSSEVEDEINLCIGQNIVKYPFTTTEVTQWLH</sequence>
<dbReference type="OrthoDB" id="470139at2"/>
<dbReference type="Proteomes" id="UP000183410">
    <property type="component" value="Unassembled WGS sequence"/>
</dbReference>
<evidence type="ECO:0000313" key="4">
    <source>
        <dbReference type="Proteomes" id="UP000183410"/>
    </source>
</evidence>
<name>A0A1I2H3B2_9BACL</name>
<dbReference type="AlphaFoldDB" id="A0A1I2H3B2"/>
<feature type="domain" description="Transposon Tn7 transposition protein TnsD C-terminal" evidence="2">
    <location>
        <begin position="222"/>
        <end position="428"/>
    </location>
</feature>
<keyword evidence="4" id="KW-1185">Reference proteome</keyword>
<evidence type="ECO:0000259" key="1">
    <source>
        <dbReference type="Pfam" id="PF06527"/>
    </source>
</evidence>
<proteinExistence type="predicted"/>
<organism evidence="3 4">
    <name type="scientific">Paenibacillus algorifonticola</name>
    <dbReference type="NCBI Taxonomy" id="684063"/>
    <lineage>
        <taxon>Bacteria</taxon>
        <taxon>Bacillati</taxon>
        <taxon>Bacillota</taxon>
        <taxon>Bacilli</taxon>
        <taxon>Bacillales</taxon>
        <taxon>Paenibacillaceae</taxon>
        <taxon>Paenibacillus</taxon>
    </lineage>
</organism>
<dbReference type="EMBL" id="FONN01000019">
    <property type="protein sequence ID" value="SFF23880.1"/>
    <property type="molecule type" value="Genomic_DNA"/>
</dbReference>
<protein>
    <submittedName>
        <fullName evidence="3">Tn7-like transposition protein D</fullName>
    </submittedName>
</protein>
<feature type="domain" description="Transposon Tn7 transposition protein TnsD C-terminal" evidence="2">
    <location>
        <begin position="439"/>
        <end position="511"/>
    </location>
</feature>
<evidence type="ECO:0000259" key="2">
    <source>
        <dbReference type="Pfam" id="PF15978"/>
    </source>
</evidence>
<reference evidence="4" key="1">
    <citation type="submission" date="2016-10" db="EMBL/GenBank/DDBJ databases">
        <authorList>
            <person name="Varghese N."/>
            <person name="Submissions S."/>
        </authorList>
    </citation>
    <scope>NUCLEOTIDE SEQUENCE [LARGE SCALE GENOMIC DNA]</scope>
    <source>
        <strain evidence="4">CGMCC 1.10223</strain>
    </source>
</reference>
<feature type="domain" description="TniQ" evidence="1">
    <location>
        <begin position="8"/>
        <end position="160"/>
    </location>
</feature>
<dbReference type="RefSeq" id="WP_046233629.1">
    <property type="nucleotide sequence ID" value="NZ_FONN01000019.1"/>
</dbReference>